<evidence type="ECO:0000313" key="4">
    <source>
        <dbReference type="Proteomes" id="UP000015104"/>
    </source>
</evidence>
<dbReference type="EMBL" id="CAEY01000437">
    <property type="status" value="NOT_ANNOTATED_CDS"/>
    <property type="molecule type" value="Genomic_DNA"/>
</dbReference>
<organism evidence="3 4">
    <name type="scientific">Tetranychus urticae</name>
    <name type="common">Two-spotted spider mite</name>
    <dbReference type="NCBI Taxonomy" id="32264"/>
    <lineage>
        <taxon>Eukaryota</taxon>
        <taxon>Metazoa</taxon>
        <taxon>Ecdysozoa</taxon>
        <taxon>Arthropoda</taxon>
        <taxon>Chelicerata</taxon>
        <taxon>Arachnida</taxon>
        <taxon>Acari</taxon>
        <taxon>Acariformes</taxon>
        <taxon>Trombidiformes</taxon>
        <taxon>Prostigmata</taxon>
        <taxon>Eleutherengona</taxon>
        <taxon>Raphignathae</taxon>
        <taxon>Tetranychoidea</taxon>
        <taxon>Tetranychidae</taxon>
        <taxon>Tetranychus</taxon>
    </lineage>
</organism>
<sequence length="130" mass="14478">MLIHLKSAYGISCFSCSSRNLTHSPCHDPFHPANVTYIQHCKVGKERHIGQFPANFCIKVKGRSDKTNEELVIRTCSIENMDNQCGTFKFDGETLAGCILTCSADGCNNSSRLKLSLPILLILPIIWFLC</sequence>
<protein>
    <submittedName>
        <fullName evidence="3">Uncharacterized protein</fullName>
    </submittedName>
</protein>
<dbReference type="InterPro" id="IPR031424">
    <property type="entry name" value="QVR-like"/>
</dbReference>
<dbReference type="PANTHER" id="PTHR38332:SF2">
    <property type="entry name" value="PROTEIN QUIVER"/>
    <property type="match status" value="1"/>
</dbReference>
<dbReference type="Proteomes" id="UP000015104">
    <property type="component" value="Unassembled WGS sequence"/>
</dbReference>
<dbReference type="AlphaFoldDB" id="T1JQ64"/>
<reference evidence="4" key="1">
    <citation type="submission" date="2011-08" db="EMBL/GenBank/DDBJ databases">
        <authorList>
            <person name="Rombauts S."/>
        </authorList>
    </citation>
    <scope>NUCLEOTIDE SEQUENCE</scope>
    <source>
        <strain evidence="4">London</strain>
    </source>
</reference>
<dbReference type="HOGENOM" id="CLU_128415_1_0_1"/>
<dbReference type="Pfam" id="PF17064">
    <property type="entry name" value="QVR"/>
    <property type="match status" value="1"/>
</dbReference>
<dbReference type="eggNOG" id="ENOG502S5SF">
    <property type="taxonomic scope" value="Eukaryota"/>
</dbReference>
<dbReference type="GO" id="GO:0030431">
    <property type="term" value="P:sleep"/>
    <property type="evidence" value="ECO:0007669"/>
    <property type="project" value="InterPro"/>
</dbReference>
<evidence type="ECO:0000256" key="1">
    <source>
        <dbReference type="ARBA" id="ARBA00022729"/>
    </source>
</evidence>
<keyword evidence="4" id="KW-1185">Reference proteome</keyword>
<dbReference type="PANTHER" id="PTHR38332">
    <property type="entry name" value="PROTEIN CBG11604"/>
    <property type="match status" value="1"/>
</dbReference>
<accession>T1JQ64</accession>
<name>T1JQ64_TETUR</name>
<reference evidence="3" key="2">
    <citation type="submission" date="2015-06" db="UniProtKB">
        <authorList>
            <consortium name="EnsemblMetazoa"/>
        </authorList>
    </citation>
    <scope>IDENTIFICATION</scope>
</reference>
<dbReference type="EnsemblMetazoa" id="tetur01g02070.1">
    <property type="protein sequence ID" value="tetur01g02070.1"/>
    <property type="gene ID" value="tetur01g02070"/>
</dbReference>
<keyword evidence="1" id="KW-0732">Signal</keyword>
<evidence type="ECO:0000256" key="2">
    <source>
        <dbReference type="ARBA" id="ARBA00023180"/>
    </source>
</evidence>
<dbReference type="GO" id="GO:0032222">
    <property type="term" value="P:regulation of synaptic transmission, cholinergic"/>
    <property type="evidence" value="ECO:0007669"/>
    <property type="project" value="InterPro"/>
</dbReference>
<proteinExistence type="predicted"/>
<evidence type="ECO:0000313" key="3">
    <source>
        <dbReference type="EnsemblMetazoa" id="tetur01g02070.1"/>
    </source>
</evidence>
<keyword evidence="2" id="KW-0325">Glycoprotein</keyword>